<dbReference type="InterPro" id="IPR000073">
    <property type="entry name" value="AB_hydrolase_1"/>
</dbReference>
<dbReference type="Proteomes" id="UP000510721">
    <property type="component" value="Chromosome"/>
</dbReference>
<evidence type="ECO:0000313" key="3">
    <source>
        <dbReference type="Proteomes" id="UP000510721"/>
    </source>
</evidence>
<gene>
    <name evidence="2" type="ORF">FKV68_09075</name>
</gene>
<organism evidence="2 3">
    <name type="scientific">Sinorhizobium mexicanum</name>
    <dbReference type="NCBI Taxonomy" id="375549"/>
    <lineage>
        <taxon>Bacteria</taxon>
        <taxon>Pseudomonadati</taxon>
        <taxon>Pseudomonadota</taxon>
        <taxon>Alphaproteobacteria</taxon>
        <taxon>Hyphomicrobiales</taxon>
        <taxon>Rhizobiaceae</taxon>
        <taxon>Sinorhizobium/Ensifer group</taxon>
        <taxon>Sinorhizobium</taxon>
    </lineage>
</organism>
<dbReference type="PANTHER" id="PTHR47751:SF1">
    <property type="entry name" value="SUPERFAMILY HYDROLASE, PUTATIVE (AFU_ORTHOLOGUE AFUA_2G16580)-RELATED"/>
    <property type="match status" value="1"/>
</dbReference>
<dbReference type="AlphaFoldDB" id="A0A859QJW5"/>
<dbReference type="InterPro" id="IPR051411">
    <property type="entry name" value="Polyketide_trans_af380"/>
</dbReference>
<accession>A0A859QJW5</accession>
<keyword evidence="3" id="KW-1185">Reference proteome</keyword>
<feature type="domain" description="AB hydrolase-1" evidence="1">
    <location>
        <begin position="92"/>
        <end position="319"/>
    </location>
</feature>
<dbReference type="Pfam" id="PF12697">
    <property type="entry name" value="Abhydrolase_6"/>
    <property type="match status" value="1"/>
</dbReference>
<dbReference type="PANTHER" id="PTHR47751">
    <property type="entry name" value="SUPERFAMILY HYDROLASE, PUTATIVE (AFU_ORTHOLOGUE AFUA_2G16580)-RELATED"/>
    <property type="match status" value="1"/>
</dbReference>
<dbReference type="EMBL" id="CP041238">
    <property type="protein sequence ID" value="QLL61587.1"/>
    <property type="molecule type" value="Genomic_DNA"/>
</dbReference>
<dbReference type="GO" id="GO:0016787">
    <property type="term" value="F:hydrolase activity"/>
    <property type="evidence" value="ECO:0007669"/>
    <property type="project" value="UniProtKB-KW"/>
</dbReference>
<dbReference type="InterPro" id="IPR029058">
    <property type="entry name" value="AB_hydrolase_fold"/>
</dbReference>
<keyword evidence="2" id="KW-0378">Hydrolase</keyword>
<evidence type="ECO:0000259" key="1">
    <source>
        <dbReference type="Pfam" id="PF12697"/>
    </source>
</evidence>
<dbReference type="Gene3D" id="1.10.10.800">
    <property type="match status" value="1"/>
</dbReference>
<proteinExistence type="predicted"/>
<name>A0A859QJW5_9HYPH</name>
<dbReference type="Gene3D" id="3.40.50.1820">
    <property type="entry name" value="alpha/beta hydrolase"/>
    <property type="match status" value="1"/>
</dbReference>
<sequence length="334" mass="35991">MPITSITRRNLGLAVGATAVLLSAGENTMALTLTERTQPVPEKVSFESGDGFVVANLYLPEGHDPSRRYPAVAVGGSLTSVKEQMGGNYAGELARRGIIALAIDYRNYGESSGAMRQFEDQASKAEDLSAALRYLKKRSEVAGTGILGICTSGGTALYTAAKDPNVGALATVAGFFSDPELVSKMFGGKEGIDSRIAASREARKRYDDEGVIQTVFAYMPNDKTAVSSGPNEYYMDHSRGGSVRAWRNEFAVMAWEPWLAFDPLAQAPHVTAPALVVHSDGAAFPDQARKMYGLLAGPKESHWTEGKHYDFYDQAETVRQAADRVASHFHSKLG</sequence>
<protein>
    <submittedName>
        <fullName evidence="2">Alpha/beta hydrolase</fullName>
    </submittedName>
</protein>
<dbReference type="KEGG" id="emx:FKV68_09075"/>
<evidence type="ECO:0000313" key="2">
    <source>
        <dbReference type="EMBL" id="QLL61587.1"/>
    </source>
</evidence>
<dbReference type="SUPFAM" id="SSF53474">
    <property type="entry name" value="alpha/beta-Hydrolases"/>
    <property type="match status" value="1"/>
</dbReference>
<reference evidence="2 3" key="1">
    <citation type="submission" date="2019-06" db="EMBL/GenBank/DDBJ databases">
        <title>Complete genome sequence of Ensifer mexicanus ITTG R7 isolated from nodules of Acacia angustissima (Mill.) Kuntze.</title>
        <authorList>
            <person name="Rincon-Rosales R."/>
            <person name="Rogel M.A."/>
            <person name="Guerrero G."/>
            <person name="Rincon-Molina C.I."/>
            <person name="Lopez-Lopez A."/>
            <person name="Martinez-Romero E."/>
        </authorList>
    </citation>
    <scope>NUCLEOTIDE SEQUENCE [LARGE SCALE GENOMIC DNA]</scope>
    <source>
        <strain evidence="2 3">ITTG R7</strain>
    </source>
</reference>